<keyword evidence="2" id="KW-1185">Reference proteome</keyword>
<evidence type="ECO:0000313" key="1">
    <source>
        <dbReference type="EMBL" id="EAR95570.1"/>
    </source>
</evidence>
<dbReference type="GeneID" id="7831268"/>
<dbReference type="Proteomes" id="UP000009168">
    <property type="component" value="Unassembled WGS sequence"/>
</dbReference>
<organism evidence="1 2">
    <name type="scientific">Tetrahymena thermophila (strain SB210)</name>
    <dbReference type="NCBI Taxonomy" id="312017"/>
    <lineage>
        <taxon>Eukaryota</taxon>
        <taxon>Sar</taxon>
        <taxon>Alveolata</taxon>
        <taxon>Ciliophora</taxon>
        <taxon>Intramacronucleata</taxon>
        <taxon>Oligohymenophorea</taxon>
        <taxon>Hymenostomatida</taxon>
        <taxon>Tetrahymenina</taxon>
        <taxon>Tetrahymenidae</taxon>
        <taxon>Tetrahymena</taxon>
    </lineage>
</organism>
<dbReference type="EMBL" id="GG662704">
    <property type="protein sequence ID" value="EAR95570.1"/>
    <property type="molecule type" value="Genomic_DNA"/>
</dbReference>
<name>Q23FP0_TETTS</name>
<dbReference type="KEGG" id="tet:TTHERM_00079750"/>
<evidence type="ECO:0000313" key="2">
    <source>
        <dbReference type="Proteomes" id="UP000009168"/>
    </source>
</evidence>
<proteinExistence type="predicted"/>
<accession>Q23FP0</accession>
<sequence>MDYYDYDYDETYQKNSPTSEEYVFEQSQQQKLPYCVTNIVEGQIENPYLYLDYEEEQQKDEQEQEQREISYENVQLSQKNVVCSGNLGENNKIVQNQDQELGSTTANTNFEIYEENQTNEDGERAKVLQIIYKRQDQQIDILQN</sequence>
<dbReference type="HOGENOM" id="CLU_1800349_0_0_1"/>
<reference evidence="2" key="1">
    <citation type="journal article" date="2006" name="PLoS Biol.">
        <title>Macronuclear genome sequence of the ciliate Tetrahymena thermophila, a model eukaryote.</title>
        <authorList>
            <person name="Eisen J.A."/>
            <person name="Coyne R.S."/>
            <person name="Wu M."/>
            <person name="Wu D."/>
            <person name="Thiagarajan M."/>
            <person name="Wortman J.R."/>
            <person name="Badger J.H."/>
            <person name="Ren Q."/>
            <person name="Amedeo P."/>
            <person name="Jones K.M."/>
            <person name="Tallon L.J."/>
            <person name="Delcher A.L."/>
            <person name="Salzberg S.L."/>
            <person name="Silva J.C."/>
            <person name="Haas B.J."/>
            <person name="Majoros W.H."/>
            <person name="Farzad M."/>
            <person name="Carlton J.M."/>
            <person name="Smith R.K. Jr."/>
            <person name="Garg J."/>
            <person name="Pearlman R.E."/>
            <person name="Karrer K.M."/>
            <person name="Sun L."/>
            <person name="Manning G."/>
            <person name="Elde N.C."/>
            <person name="Turkewitz A.P."/>
            <person name="Asai D.J."/>
            <person name="Wilkes D.E."/>
            <person name="Wang Y."/>
            <person name="Cai H."/>
            <person name="Collins K."/>
            <person name="Stewart B.A."/>
            <person name="Lee S.R."/>
            <person name="Wilamowska K."/>
            <person name="Weinberg Z."/>
            <person name="Ruzzo W.L."/>
            <person name="Wloga D."/>
            <person name="Gaertig J."/>
            <person name="Frankel J."/>
            <person name="Tsao C.-C."/>
            <person name="Gorovsky M.A."/>
            <person name="Keeling P.J."/>
            <person name="Waller R.F."/>
            <person name="Patron N.J."/>
            <person name="Cherry J.M."/>
            <person name="Stover N.A."/>
            <person name="Krieger C.J."/>
            <person name="del Toro C."/>
            <person name="Ryder H.F."/>
            <person name="Williamson S.C."/>
            <person name="Barbeau R.A."/>
            <person name="Hamilton E.P."/>
            <person name="Orias E."/>
        </authorList>
    </citation>
    <scope>NUCLEOTIDE SEQUENCE [LARGE SCALE GENOMIC DNA]</scope>
    <source>
        <strain evidence="2">SB210</strain>
    </source>
</reference>
<dbReference type="InParanoid" id="Q23FP0"/>
<dbReference type="AlphaFoldDB" id="Q23FP0"/>
<gene>
    <name evidence="1" type="ORF">TTHERM_00079750</name>
</gene>
<dbReference type="RefSeq" id="XP_001015815.1">
    <property type="nucleotide sequence ID" value="XM_001015815.1"/>
</dbReference>
<protein>
    <submittedName>
        <fullName evidence="1">Uncharacterized protein</fullName>
    </submittedName>
</protein>